<evidence type="ECO:0000313" key="1">
    <source>
        <dbReference type="EMBL" id="MFD1331364.1"/>
    </source>
</evidence>
<organism evidence="1 2">
    <name type="scientific">Methylopila musalis</name>
    <dbReference type="NCBI Taxonomy" id="1134781"/>
    <lineage>
        <taxon>Bacteria</taxon>
        <taxon>Pseudomonadati</taxon>
        <taxon>Pseudomonadota</taxon>
        <taxon>Alphaproteobacteria</taxon>
        <taxon>Hyphomicrobiales</taxon>
        <taxon>Methylopilaceae</taxon>
        <taxon>Methylopila</taxon>
    </lineage>
</organism>
<evidence type="ECO:0000313" key="2">
    <source>
        <dbReference type="Proteomes" id="UP001597171"/>
    </source>
</evidence>
<dbReference type="Proteomes" id="UP001597171">
    <property type="component" value="Unassembled WGS sequence"/>
</dbReference>
<reference evidence="2" key="1">
    <citation type="journal article" date="2019" name="Int. J. Syst. Evol. Microbiol.">
        <title>The Global Catalogue of Microorganisms (GCM) 10K type strain sequencing project: providing services to taxonomists for standard genome sequencing and annotation.</title>
        <authorList>
            <consortium name="The Broad Institute Genomics Platform"/>
            <consortium name="The Broad Institute Genome Sequencing Center for Infectious Disease"/>
            <person name="Wu L."/>
            <person name="Ma J."/>
        </authorList>
    </citation>
    <scope>NUCLEOTIDE SEQUENCE [LARGE SCALE GENOMIC DNA]</scope>
    <source>
        <strain evidence="2">CCUG 61696</strain>
    </source>
</reference>
<accession>A0ABW3Z520</accession>
<keyword evidence="2" id="KW-1185">Reference proteome</keyword>
<proteinExistence type="predicted"/>
<gene>
    <name evidence="1" type="ORF">ACFQ4O_05065</name>
</gene>
<name>A0ABW3Z520_9HYPH</name>
<comment type="caution">
    <text evidence="1">The sequence shown here is derived from an EMBL/GenBank/DDBJ whole genome shotgun (WGS) entry which is preliminary data.</text>
</comment>
<protein>
    <submittedName>
        <fullName evidence="1">Uncharacterized protein</fullName>
    </submittedName>
</protein>
<sequence>MTACALGGTATAAELVGPDELKSGWLDGRTVTTTGPRGGASTFVFAADGKVTRAGGRAGSATNGTWRVDEDGFCMTLGQARRESCYLAIKAADGSLKVVRRQASAFVWRR</sequence>
<dbReference type="RefSeq" id="WP_378774568.1">
    <property type="nucleotide sequence ID" value="NZ_JBHTMX010000023.1"/>
</dbReference>
<dbReference type="EMBL" id="JBHTMX010000023">
    <property type="protein sequence ID" value="MFD1331364.1"/>
    <property type="molecule type" value="Genomic_DNA"/>
</dbReference>